<comment type="caution">
    <text evidence="2">The sequence shown here is derived from an EMBL/GenBank/DDBJ whole genome shotgun (WGS) entry which is preliminary data.</text>
</comment>
<evidence type="ECO:0000313" key="2">
    <source>
        <dbReference type="EMBL" id="MBM7507101.1"/>
    </source>
</evidence>
<organism evidence="2 3">
    <name type="scientific">Nocardioides salarius</name>
    <dbReference type="NCBI Taxonomy" id="374513"/>
    <lineage>
        <taxon>Bacteria</taxon>
        <taxon>Bacillati</taxon>
        <taxon>Actinomycetota</taxon>
        <taxon>Actinomycetes</taxon>
        <taxon>Propionibacteriales</taxon>
        <taxon>Nocardioidaceae</taxon>
        <taxon>Nocardioides</taxon>
    </lineage>
</organism>
<protein>
    <submittedName>
        <fullName evidence="2">Dinucleotide-binding enzyme</fullName>
    </submittedName>
</protein>
<name>A0ABS2M7D3_9ACTN</name>
<feature type="compositionally biased region" description="Basic and acidic residues" evidence="1">
    <location>
        <begin position="1"/>
        <end position="10"/>
    </location>
</feature>
<accession>A0ABS2M7D3</accession>
<feature type="region of interest" description="Disordered" evidence="1">
    <location>
        <begin position="1"/>
        <end position="30"/>
    </location>
</feature>
<evidence type="ECO:0000313" key="3">
    <source>
        <dbReference type="Proteomes" id="UP000732378"/>
    </source>
</evidence>
<dbReference type="Gene3D" id="3.40.50.720">
    <property type="entry name" value="NAD(P)-binding Rossmann-like Domain"/>
    <property type="match status" value="1"/>
</dbReference>
<keyword evidence="3" id="KW-1185">Reference proteome</keyword>
<sequence length="83" mass="8865">MSNHQLEELPRPTGAPDRVSLAIAGDDPGAVDTVPELVDDLGFDPVPFGTLEESDMLEADSAVFGQPLDQHQLRRALGIDRAA</sequence>
<dbReference type="EMBL" id="JAFBBZ010000001">
    <property type="protein sequence ID" value="MBM7507101.1"/>
    <property type="molecule type" value="Genomic_DNA"/>
</dbReference>
<dbReference type="Proteomes" id="UP000732378">
    <property type="component" value="Unassembled WGS sequence"/>
</dbReference>
<dbReference type="RefSeq" id="WP_193667783.1">
    <property type="nucleotide sequence ID" value="NZ_JACDTV010000003.1"/>
</dbReference>
<evidence type="ECO:0000256" key="1">
    <source>
        <dbReference type="SAM" id="MobiDB-lite"/>
    </source>
</evidence>
<proteinExistence type="predicted"/>
<gene>
    <name evidence="2" type="ORF">JOE61_000915</name>
</gene>
<reference evidence="2 3" key="1">
    <citation type="submission" date="2021-01" db="EMBL/GenBank/DDBJ databases">
        <title>Sequencing the genomes of 1000 actinobacteria strains.</title>
        <authorList>
            <person name="Klenk H.-P."/>
        </authorList>
    </citation>
    <scope>NUCLEOTIDE SEQUENCE [LARGE SCALE GENOMIC DNA]</scope>
    <source>
        <strain evidence="2 3">DSM 18239</strain>
    </source>
</reference>